<keyword evidence="2" id="KW-1185">Reference proteome</keyword>
<name>A0A1H1C711_9MICC</name>
<dbReference type="AlphaFoldDB" id="A0A1H1C711"/>
<dbReference type="EMBL" id="FNKH01000002">
    <property type="protein sequence ID" value="SDQ60017.1"/>
    <property type="molecule type" value="Genomic_DNA"/>
</dbReference>
<accession>A0A1H1C711</accession>
<dbReference type="InterPro" id="IPR036819">
    <property type="entry name" value="Subtilisin_inhibitor-like_sf"/>
</dbReference>
<dbReference type="RefSeq" id="WP_074700104.1">
    <property type="nucleotide sequence ID" value="NZ_CP018863.1"/>
</dbReference>
<dbReference type="GO" id="GO:0004867">
    <property type="term" value="F:serine-type endopeptidase inhibitor activity"/>
    <property type="evidence" value="ECO:0007669"/>
    <property type="project" value="InterPro"/>
</dbReference>
<dbReference type="Proteomes" id="UP000181917">
    <property type="component" value="Unassembled WGS sequence"/>
</dbReference>
<evidence type="ECO:0000313" key="1">
    <source>
        <dbReference type="EMBL" id="SDQ60017.1"/>
    </source>
</evidence>
<dbReference type="SUPFAM" id="SSF55399">
    <property type="entry name" value="Subtilisin inhibitor"/>
    <property type="match status" value="1"/>
</dbReference>
<gene>
    <name evidence="1" type="ORF">SAMN04489742_1777</name>
</gene>
<dbReference type="Gene3D" id="3.30.350.10">
    <property type="entry name" value="Subtilisin inhibitor-like"/>
    <property type="match status" value="1"/>
</dbReference>
<proteinExistence type="predicted"/>
<reference evidence="1 2" key="1">
    <citation type="submission" date="2016-10" db="EMBL/GenBank/DDBJ databases">
        <authorList>
            <person name="de Groot N.N."/>
        </authorList>
    </citation>
    <scope>NUCLEOTIDE SEQUENCE [LARGE SCALE GENOMIC DNA]</scope>
    <source>
        <strain evidence="1 2">DSM 20117</strain>
    </source>
</reference>
<sequence>MVDASLRIELTSAGSDAVQERILECADSQPLESSTVREPEAACEALANAGEKVFFGLPDPNLICTQEYGGPQQAHVTGTLNGQPVDKHFSLTDGCKISEWNAMKALLGGIGGAV</sequence>
<evidence type="ECO:0000313" key="2">
    <source>
        <dbReference type="Proteomes" id="UP000181917"/>
    </source>
</evidence>
<protein>
    <submittedName>
        <fullName evidence="1">Subtilisin inhibitor-like</fullName>
    </submittedName>
</protein>
<dbReference type="OrthoDB" id="3427327at2"/>
<dbReference type="KEGG" id="acry:AC20117_08475"/>
<organism evidence="1 2">
    <name type="scientific">Crystallibacter crystallopoietes</name>
    <dbReference type="NCBI Taxonomy" id="37928"/>
    <lineage>
        <taxon>Bacteria</taxon>
        <taxon>Bacillati</taxon>
        <taxon>Actinomycetota</taxon>
        <taxon>Actinomycetes</taxon>
        <taxon>Micrococcales</taxon>
        <taxon>Micrococcaceae</taxon>
        <taxon>Crystallibacter</taxon>
    </lineage>
</organism>